<reference evidence="2" key="1">
    <citation type="journal article" date="2019" name="Int. J. Syst. Evol. Microbiol.">
        <title>The Global Catalogue of Microorganisms (GCM) 10K type strain sequencing project: providing services to taxonomists for standard genome sequencing and annotation.</title>
        <authorList>
            <consortium name="The Broad Institute Genomics Platform"/>
            <consortium name="The Broad Institute Genome Sequencing Center for Infectious Disease"/>
            <person name="Wu L."/>
            <person name="Ma J."/>
        </authorList>
    </citation>
    <scope>NUCLEOTIDE SEQUENCE [LARGE SCALE GENOMIC DNA]</scope>
    <source>
        <strain evidence="2">NBRC 15640</strain>
    </source>
</reference>
<comment type="caution">
    <text evidence="1">The sequence shown here is derived from an EMBL/GenBank/DDBJ whole genome shotgun (WGS) entry which is preliminary data.</text>
</comment>
<dbReference type="EMBL" id="BSNX01000067">
    <property type="protein sequence ID" value="GLQ75019.1"/>
    <property type="molecule type" value="Genomic_DNA"/>
</dbReference>
<sequence>MGAAYVSANGKVEVSTKILGKTYKVSQKPFSDGFGLTLGAEIGYDIMEQFTIKAGAKKVVAESTSLYAGIGYKF</sequence>
<dbReference type="SUPFAM" id="SSF56925">
    <property type="entry name" value="OMPA-like"/>
    <property type="match status" value="1"/>
</dbReference>
<dbReference type="InterPro" id="IPR011250">
    <property type="entry name" value="OMP/PagP_B-barrel"/>
</dbReference>
<proteinExistence type="predicted"/>
<accession>A0AAV5NXM1</accession>
<evidence type="ECO:0000313" key="2">
    <source>
        <dbReference type="Proteomes" id="UP001156690"/>
    </source>
</evidence>
<dbReference type="RefSeq" id="WP_126605986.1">
    <property type="nucleotide sequence ID" value="NZ_AP025144.1"/>
</dbReference>
<evidence type="ECO:0000313" key="1">
    <source>
        <dbReference type="EMBL" id="GLQ75019.1"/>
    </source>
</evidence>
<protein>
    <recommendedName>
        <fullName evidence="3">Outer membrane protein beta-barrel domain-containing protein</fullName>
    </recommendedName>
</protein>
<evidence type="ECO:0008006" key="3">
    <source>
        <dbReference type="Google" id="ProtNLM"/>
    </source>
</evidence>
<dbReference type="Proteomes" id="UP001156690">
    <property type="component" value="Unassembled WGS sequence"/>
</dbReference>
<name>A0AAV5NXM1_9VIBR</name>
<dbReference type="AlphaFoldDB" id="A0AAV5NXM1"/>
<gene>
    <name evidence="1" type="ORF">GCM10007932_43810</name>
</gene>
<organism evidence="1 2">
    <name type="scientific">Vibrio penaeicida</name>
    <dbReference type="NCBI Taxonomy" id="104609"/>
    <lineage>
        <taxon>Bacteria</taxon>
        <taxon>Pseudomonadati</taxon>
        <taxon>Pseudomonadota</taxon>
        <taxon>Gammaproteobacteria</taxon>
        <taxon>Vibrionales</taxon>
        <taxon>Vibrionaceae</taxon>
        <taxon>Vibrio</taxon>
    </lineage>
</organism>
<keyword evidence="2" id="KW-1185">Reference proteome</keyword>